<reference evidence="1 2" key="1">
    <citation type="submission" date="2019-04" db="EMBL/GenBank/DDBJ databases">
        <title>High contiguity whole genome sequence and gene annotation resource for two Venturia nashicola isolates.</title>
        <authorList>
            <person name="Prokchorchik M."/>
            <person name="Won K."/>
            <person name="Lee Y."/>
            <person name="Choi E.D."/>
            <person name="Segonzac C."/>
            <person name="Sohn K.H."/>
        </authorList>
    </citation>
    <scope>NUCLEOTIDE SEQUENCE [LARGE SCALE GENOMIC DNA]</scope>
    <source>
        <strain evidence="1 2">PRI2</strain>
    </source>
</reference>
<protein>
    <submittedName>
        <fullName evidence="1">Uncharacterized protein</fullName>
    </submittedName>
</protein>
<keyword evidence="2" id="KW-1185">Reference proteome</keyword>
<accession>A0A4Z1PH89</accession>
<proteinExistence type="predicted"/>
<gene>
    <name evidence="1" type="ORF">E6O75_ATG01547</name>
</gene>
<name>A0A4Z1PH89_9PEZI</name>
<dbReference type="OrthoDB" id="10508306at2759"/>
<organism evidence="1 2">
    <name type="scientific">Venturia nashicola</name>
    <dbReference type="NCBI Taxonomy" id="86259"/>
    <lineage>
        <taxon>Eukaryota</taxon>
        <taxon>Fungi</taxon>
        <taxon>Dikarya</taxon>
        <taxon>Ascomycota</taxon>
        <taxon>Pezizomycotina</taxon>
        <taxon>Dothideomycetes</taxon>
        <taxon>Pleosporomycetidae</taxon>
        <taxon>Venturiales</taxon>
        <taxon>Venturiaceae</taxon>
        <taxon>Venturia</taxon>
    </lineage>
</organism>
<dbReference type="AlphaFoldDB" id="A0A4Z1PH89"/>
<comment type="caution">
    <text evidence="1">The sequence shown here is derived from an EMBL/GenBank/DDBJ whole genome shotgun (WGS) entry which is preliminary data.</text>
</comment>
<evidence type="ECO:0000313" key="1">
    <source>
        <dbReference type="EMBL" id="TID27054.1"/>
    </source>
</evidence>
<evidence type="ECO:0000313" key="2">
    <source>
        <dbReference type="Proteomes" id="UP000298493"/>
    </source>
</evidence>
<dbReference type="Proteomes" id="UP000298493">
    <property type="component" value="Unassembled WGS sequence"/>
</dbReference>
<sequence>MAPWLSNEILTQVSTAVDPLAVQDYGGDTILRLSERPEDHLLMNSESLKKCSNWFQPRGEWDLYGDSGPANTLTAFDPLTNEYFPIYNYYMSVFIEEEHGLWLLHSDMGPLSSGLAPCMAICFDGEERSRKCTYSGPIIDTEMTTNFVEEKLESRLLKLLEEAKFLVETAIGQASYDLSVGRSKKPVRGEVEFWTNCLLDESDVPWNGHGQKYTPVILKEEVTAPFRKDWGDVVGVDVMKEMEVRWLFQQLTLGVGIFDT</sequence>
<dbReference type="EMBL" id="SNSC02000002">
    <property type="protein sequence ID" value="TID27054.1"/>
    <property type="molecule type" value="Genomic_DNA"/>
</dbReference>